<dbReference type="PANTHER" id="PTHR22696">
    <property type="entry name" value="E3 UBIQUITIN-PROTEIN LIGASE RNF26"/>
    <property type="match status" value="1"/>
</dbReference>
<dbReference type="GO" id="GO:0006511">
    <property type="term" value="P:ubiquitin-dependent protein catabolic process"/>
    <property type="evidence" value="ECO:0007669"/>
    <property type="project" value="TreeGrafter"/>
</dbReference>
<evidence type="ECO:0000313" key="3">
    <source>
        <dbReference type="EMBL" id="SCU99723.1"/>
    </source>
</evidence>
<accession>A0A1G4K735</accession>
<dbReference type="OrthoDB" id="66726at2759"/>
<dbReference type="AlphaFoldDB" id="A0A1G4K735"/>
<feature type="transmembrane region" description="Helical" evidence="2">
    <location>
        <begin position="273"/>
        <end position="293"/>
    </location>
</feature>
<evidence type="ECO:0000313" key="4">
    <source>
        <dbReference type="Proteomes" id="UP000191024"/>
    </source>
</evidence>
<dbReference type="InterPro" id="IPR013083">
    <property type="entry name" value="Znf_RING/FYVE/PHD"/>
</dbReference>
<keyword evidence="2" id="KW-0472">Membrane</keyword>
<feature type="transmembrane region" description="Helical" evidence="2">
    <location>
        <begin position="234"/>
        <end position="253"/>
    </location>
</feature>
<evidence type="ECO:0000256" key="1">
    <source>
        <dbReference type="SAM" id="MobiDB-lite"/>
    </source>
</evidence>
<feature type="region of interest" description="Disordered" evidence="1">
    <location>
        <begin position="482"/>
        <end position="507"/>
    </location>
</feature>
<proteinExistence type="predicted"/>
<keyword evidence="4" id="KW-1185">Reference proteome</keyword>
<feature type="transmembrane region" description="Helical" evidence="2">
    <location>
        <begin position="82"/>
        <end position="102"/>
    </location>
</feature>
<sequence length="654" mass="74464">MRINGDGPSVDPVPYFSGVNDTLVHEGFFLAPLVNVPYRVVKSLCSAVESQYLMRNDSDAALRSEGVGFTLVDATGYFFSDYALSCFATAMVLNRIVAMSSLRSRSTRVRLTRWFKIFGHSTVIVLLAYCLSLTLALSQYSSANVAKEVVESCFLKIYTAICLSHAIETFFTTTTNSKPLEEFDYPIFELSLGFYDLSRKNPRKEEFIADCIMALTGRLIIHFVELTNRRRYRLILSTIVNVPHLSYLMYNFVVNGMDFFPLTCRYRHFPKLLLTFCILVSLVCYVFACIARIDVTALSESRQAISELQYHSFLTNWFANLNCTGEEEFTSTLIKFAMMLCNPDQAKKYGVHRELSDLQAPRDIHPSLLLAGYSNKFDTIPGDFEDDKGPATEQSVLSKRFNLYKEAFRAMFMRARDILRKQPQNKVETHRKSKARGNFNDYITERNYARFLTKDPETAKDSSKYLLPEDDYSEDYALSEAESLDGSYTSENDESDDPDEEEDVVGVELSRNSGGALAILSDLMRPTDHSQLHAQPADADWFYSLWHLLRVQLLEDRRLTRSQYSDLNEPEILRETMIKRVLDSSSISDEDKDGIPDAALVCVVCKTNPRSIVLWPCKCFSLCEECRVSLALRGFKNCICCRSKVHGYSKINAV</sequence>
<dbReference type="PANTHER" id="PTHR22696:SF1">
    <property type="entry name" value="E3 UBIQUITIN-PROTEIN LIGASE RNF26"/>
    <property type="match status" value="1"/>
</dbReference>
<dbReference type="Gene3D" id="3.30.40.10">
    <property type="entry name" value="Zinc/RING finger domain, C3HC4 (zinc finger)"/>
    <property type="match status" value="1"/>
</dbReference>
<gene>
    <name evidence="3" type="ORF">LAMI_0G00408G</name>
</gene>
<reference evidence="3 4" key="1">
    <citation type="submission" date="2016-03" db="EMBL/GenBank/DDBJ databases">
        <authorList>
            <person name="Devillers H."/>
        </authorList>
    </citation>
    <scope>NUCLEOTIDE SEQUENCE [LARGE SCALE GENOMIC DNA]</scope>
    <source>
        <strain evidence="3">CBS 11717</strain>
    </source>
</reference>
<dbReference type="EMBL" id="LT598469">
    <property type="protein sequence ID" value="SCU99723.1"/>
    <property type="molecule type" value="Genomic_DNA"/>
</dbReference>
<dbReference type="GO" id="GO:0061630">
    <property type="term" value="F:ubiquitin protein ligase activity"/>
    <property type="evidence" value="ECO:0007669"/>
    <property type="project" value="TreeGrafter"/>
</dbReference>
<evidence type="ECO:0000256" key="2">
    <source>
        <dbReference type="SAM" id="Phobius"/>
    </source>
</evidence>
<organism evidence="3 4">
    <name type="scientific">Lachancea mirantina</name>
    <dbReference type="NCBI Taxonomy" id="1230905"/>
    <lineage>
        <taxon>Eukaryota</taxon>
        <taxon>Fungi</taxon>
        <taxon>Dikarya</taxon>
        <taxon>Ascomycota</taxon>
        <taxon>Saccharomycotina</taxon>
        <taxon>Saccharomycetes</taxon>
        <taxon>Saccharomycetales</taxon>
        <taxon>Saccharomycetaceae</taxon>
        <taxon>Lachancea</taxon>
    </lineage>
</organism>
<dbReference type="Pfam" id="PF13920">
    <property type="entry name" value="zf-C3HC4_3"/>
    <property type="match status" value="1"/>
</dbReference>
<dbReference type="Proteomes" id="UP000191024">
    <property type="component" value="Chromosome G"/>
</dbReference>
<feature type="transmembrane region" description="Helical" evidence="2">
    <location>
        <begin position="114"/>
        <end position="137"/>
    </location>
</feature>
<protein>
    <submittedName>
        <fullName evidence="3">LAMI_0G00408g1_1</fullName>
    </submittedName>
</protein>
<name>A0A1G4K735_9SACH</name>
<keyword evidence="2" id="KW-0812">Transmembrane</keyword>
<dbReference type="GO" id="GO:0016567">
    <property type="term" value="P:protein ubiquitination"/>
    <property type="evidence" value="ECO:0007669"/>
    <property type="project" value="TreeGrafter"/>
</dbReference>
<dbReference type="CDD" id="cd16616">
    <property type="entry name" value="mRING-HC-C4C4_Asi1p-like"/>
    <property type="match status" value="1"/>
</dbReference>
<feature type="compositionally biased region" description="Acidic residues" evidence="1">
    <location>
        <begin position="491"/>
        <end position="505"/>
    </location>
</feature>
<keyword evidence="2" id="KW-1133">Transmembrane helix</keyword>